<dbReference type="InterPro" id="IPR027417">
    <property type="entry name" value="P-loop_NTPase"/>
</dbReference>
<comment type="subcellular location">
    <subcellularLocation>
        <location evidence="4">Cytoplasm</location>
    </subcellularLocation>
    <text evidence="4">Binds to ribosomes.</text>
</comment>
<dbReference type="NCBIfam" id="TIGR01394">
    <property type="entry name" value="TypA_BipA"/>
    <property type="match status" value="1"/>
</dbReference>
<dbReference type="NCBIfam" id="TIGR00231">
    <property type="entry name" value="small_GTP"/>
    <property type="match status" value="1"/>
</dbReference>
<dbReference type="EC" id="3.6.5.-" evidence="4"/>
<dbReference type="InterPro" id="IPR004161">
    <property type="entry name" value="EFTu-like_2"/>
</dbReference>
<dbReference type="CDD" id="cd16263">
    <property type="entry name" value="BipA_III"/>
    <property type="match status" value="1"/>
</dbReference>
<evidence type="ECO:0000256" key="4">
    <source>
        <dbReference type="HAMAP-Rule" id="MF_00849"/>
    </source>
</evidence>
<sequence>MKKRIQNQNVRNIAIIAHVDHGKTTLVDHMLKQSGTFRAGQDVDDRVMDSMDLERERGITIAAKNCSVYWKDVKINILDTPGHADFGGEVERALKMVDGAILLVDASEGPLPQTRFVLKKALEANLRIVVCINKIDRSDARPQEVLDEIYDLFIDLDASEDQLEFPVLYAIGVKGQAQLTLDEENDNFQPLFDTIVEEIPGPSHNPEEPFQMLVTNLDYSEYLGRLAIGRVFHGTVKSNDQLVCINDKGEQLPLRISKLQVYDGLKLLEVKEAEAGDIVILAGIENVKIGDTITNKETPKALPRITVDEPTVSMMFTINTSPLSGKEGKIVQGAKIRERLFKETLRNVAIKVEDAEASDSFIVKGRGELQMAIIIEQMRREGFEFTVGRPIVIYKIEDGKKLEPIERLFVDCDENFVGIVTEKISFRKGRLMNMDNKGSGRTMMEFSVPSRSLLGYRNEFLTDTKGTGIMNSYLEGFEEYRGDFPTRINGSLVSDRQGTAVPYALFNLEPRGILFVQPGDPVYEGMIVGENSRSQDLNVNPCKEKKATNVRSSGKDTGIVLTPVLPMTLEKAIDFIREDELIEVTPKSIRLRKTILQQNMR</sequence>
<name>A0A1E5G215_9FIRM</name>
<dbReference type="SUPFAM" id="SSF50447">
    <property type="entry name" value="Translation proteins"/>
    <property type="match status" value="1"/>
</dbReference>
<protein>
    <recommendedName>
        <fullName evidence="4">Large ribosomal subunit assembly factor BipA</fullName>
        <ecNumber evidence="4">3.6.5.-</ecNumber>
    </recommendedName>
    <alternativeName>
        <fullName evidence="4">GTP-binding protein BipA</fullName>
    </alternativeName>
</protein>
<comment type="subunit">
    <text evidence="4">Monomer.</text>
</comment>
<dbReference type="InterPro" id="IPR000640">
    <property type="entry name" value="EFG_V-like"/>
</dbReference>
<dbReference type="GO" id="GO:0005829">
    <property type="term" value="C:cytosol"/>
    <property type="evidence" value="ECO:0007669"/>
    <property type="project" value="TreeGrafter"/>
</dbReference>
<dbReference type="FunFam" id="3.40.50.300:FF:000055">
    <property type="entry name" value="GTP-binding protein TypA"/>
    <property type="match status" value="1"/>
</dbReference>
<dbReference type="STRING" id="766136.BHF68_06315"/>
<evidence type="ECO:0000313" key="7">
    <source>
        <dbReference type="Proteomes" id="UP000094296"/>
    </source>
</evidence>
<keyword evidence="4" id="KW-0694">RNA-binding</keyword>
<dbReference type="Proteomes" id="UP000094296">
    <property type="component" value="Unassembled WGS sequence"/>
</dbReference>
<dbReference type="Gene3D" id="2.40.50.250">
    <property type="entry name" value="bipa protein"/>
    <property type="match status" value="1"/>
</dbReference>
<accession>A0A1E5G215</accession>
<feature type="binding site" evidence="4">
    <location>
        <begin position="133"/>
        <end position="136"/>
    </location>
    <ligand>
        <name>GTP</name>
        <dbReference type="ChEBI" id="CHEBI:37565"/>
    </ligand>
</feature>
<keyword evidence="4" id="KW-0690">Ribosome biogenesis</keyword>
<comment type="similarity">
    <text evidence="4">Belongs to the TRAFAC class translation factor GTPase superfamily. Classic translation factor GTPase family. BipA subfamily.</text>
</comment>
<dbReference type="PROSITE" id="PS51722">
    <property type="entry name" value="G_TR_2"/>
    <property type="match status" value="1"/>
</dbReference>
<dbReference type="GO" id="GO:0043022">
    <property type="term" value="F:ribosome binding"/>
    <property type="evidence" value="ECO:0007669"/>
    <property type="project" value="UniProtKB-UniRule"/>
</dbReference>
<dbReference type="FunFam" id="2.40.50.250:FF:000001">
    <property type="entry name" value="GTP-binding protein TypA"/>
    <property type="match status" value="1"/>
</dbReference>
<dbReference type="AlphaFoldDB" id="A0A1E5G215"/>
<dbReference type="HAMAP" id="MF_00849">
    <property type="entry name" value="BipA"/>
    <property type="match status" value="1"/>
</dbReference>
<keyword evidence="1 4" id="KW-0547">Nucleotide-binding</keyword>
<dbReference type="FunFam" id="2.40.30.10:FF:000016">
    <property type="entry name" value="GTP-binding protein TypA"/>
    <property type="match status" value="1"/>
</dbReference>
<dbReference type="InterPro" id="IPR048876">
    <property type="entry name" value="BipA_C"/>
</dbReference>
<dbReference type="PANTHER" id="PTHR42908:SF8">
    <property type="entry name" value="TR-TYPE G DOMAIN-CONTAINING PROTEIN"/>
    <property type="match status" value="1"/>
</dbReference>
<dbReference type="InterPro" id="IPR047041">
    <property type="entry name" value="BipA_GTP-bd_dom"/>
</dbReference>
<dbReference type="InterPro" id="IPR042116">
    <property type="entry name" value="TypA/BipA_C"/>
</dbReference>
<dbReference type="GO" id="GO:0010467">
    <property type="term" value="P:gene expression"/>
    <property type="evidence" value="ECO:0007669"/>
    <property type="project" value="UniProtKB-ARBA"/>
</dbReference>
<evidence type="ECO:0000256" key="3">
    <source>
        <dbReference type="ARBA" id="ARBA00048548"/>
    </source>
</evidence>
<dbReference type="InterPro" id="IPR009000">
    <property type="entry name" value="Transl_B-barrel_sf"/>
</dbReference>
<dbReference type="PROSITE" id="PS00301">
    <property type="entry name" value="G_TR_1"/>
    <property type="match status" value="1"/>
</dbReference>
<keyword evidence="7" id="KW-1185">Reference proteome</keyword>
<dbReference type="InterPro" id="IPR035651">
    <property type="entry name" value="BipA_V"/>
</dbReference>
<dbReference type="SUPFAM" id="SSF54980">
    <property type="entry name" value="EF-G C-terminal domain-like"/>
    <property type="match status" value="2"/>
</dbReference>
<keyword evidence="4" id="KW-0699">rRNA-binding</keyword>
<dbReference type="Pfam" id="PF00009">
    <property type="entry name" value="GTP_EFTU"/>
    <property type="match status" value="1"/>
</dbReference>
<dbReference type="FunFam" id="3.30.70.240:FF:000002">
    <property type="entry name" value="GTP-binding protein TypA"/>
    <property type="match status" value="1"/>
</dbReference>
<gene>
    <name evidence="4" type="primary">bipA</name>
    <name evidence="6" type="ORF">BHF68_06315</name>
</gene>
<evidence type="ECO:0000259" key="5">
    <source>
        <dbReference type="PROSITE" id="PS51722"/>
    </source>
</evidence>
<dbReference type="CDD" id="cd01891">
    <property type="entry name" value="TypA_BipA"/>
    <property type="match status" value="1"/>
</dbReference>
<proteinExistence type="inferred from homology"/>
<dbReference type="RefSeq" id="WP_069643448.1">
    <property type="nucleotide sequence ID" value="NZ_MIJE01000030.1"/>
</dbReference>
<dbReference type="CDD" id="cd03710">
    <property type="entry name" value="BipA_TypA_C"/>
    <property type="match status" value="1"/>
</dbReference>
<dbReference type="Pfam" id="PF03144">
    <property type="entry name" value="GTP_EFTU_D2"/>
    <property type="match status" value="1"/>
</dbReference>
<dbReference type="GO" id="GO:0005525">
    <property type="term" value="F:GTP binding"/>
    <property type="evidence" value="ECO:0007669"/>
    <property type="project" value="UniProtKB-UniRule"/>
</dbReference>
<dbReference type="GO" id="GO:0000027">
    <property type="term" value="P:ribosomal large subunit assembly"/>
    <property type="evidence" value="ECO:0007669"/>
    <property type="project" value="UniProtKB-UniRule"/>
</dbReference>
<dbReference type="Pfam" id="PF00679">
    <property type="entry name" value="EFG_C"/>
    <property type="match status" value="1"/>
</dbReference>
<reference evidence="6 7" key="1">
    <citation type="submission" date="2016-09" db="EMBL/GenBank/DDBJ databases">
        <title>Draft genome sequence for the type strain of Desulfuribacillus alkaliarsenatis AHT28, an obligately anaerobic, sulfidogenic bacterium isolated from Russian soda lake sediments.</title>
        <authorList>
            <person name="Abin C.A."/>
            <person name="Hollibaugh J.T."/>
        </authorList>
    </citation>
    <scope>NUCLEOTIDE SEQUENCE [LARGE SCALE GENOMIC DNA]</scope>
    <source>
        <strain evidence="6 7">AHT28</strain>
    </source>
</reference>
<feature type="domain" description="Tr-type G" evidence="5">
    <location>
        <begin position="8"/>
        <end position="203"/>
    </location>
</feature>
<dbReference type="GO" id="GO:0009409">
    <property type="term" value="P:response to cold"/>
    <property type="evidence" value="ECO:0007669"/>
    <property type="project" value="UniProtKB-ARBA"/>
</dbReference>
<dbReference type="Gene3D" id="2.40.30.10">
    <property type="entry name" value="Translation factors"/>
    <property type="match status" value="1"/>
</dbReference>
<feature type="binding site" evidence="4">
    <location>
        <begin position="20"/>
        <end position="25"/>
    </location>
    <ligand>
        <name>GTP</name>
        <dbReference type="ChEBI" id="CHEBI:37565"/>
    </ligand>
</feature>
<dbReference type="InterPro" id="IPR000795">
    <property type="entry name" value="T_Tr_GTP-bd_dom"/>
</dbReference>
<dbReference type="PANTHER" id="PTHR42908">
    <property type="entry name" value="TRANSLATION ELONGATION FACTOR-RELATED"/>
    <property type="match status" value="1"/>
</dbReference>
<dbReference type="InterPro" id="IPR005225">
    <property type="entry name" value="Small_GTP-bd"/>
</dbReference>
<dbReference type="EMBL" id="MIJE01000030">
    <property type="protein sequence ID" value="OEF96866.1"/>
    <property type="molecule type" value="Genomic_DNA"/>
</dbReference>
<evidence type="ECO:0000313" key="6">
    <source>
        <dbReference type="EMBL" id="OEF96866.1"/>
    </source>
</evidence>
<comment type="catalytic activity">
    <reaction evidence="3 4">
        <text>GTP + H2O = GDP + phosphate + H(+)</text>
        <dbReference type="Rhea" id="RHEA:19669"/>
        <dbReference type="ChEBI" id="CHEBI:15377"/>
        <dbReference type="ChEBI" id="CHEBI:15378"/>
        <dbReference type="ChEBI" id="CHEBI:37565"/>
        <dbReference type="ChEBI" id="CHEBI:43474"/>
        <dbReference type="ChEBI" id="CHEBI:58189"/>
    </reaction>
</comment>
<dbReference type="SUPFAM" id="SSF52540">
    <property type="entry name" value="P-loop containing nucleoside triphosphate hydrolases"/>
    <property type="match status" value="1"/>
</dbReference>
<dbReference type="CDD" id="cd03691">
    <property type="entry name" value="BipA_TypA_II"/>
    <property type="match status" value="1"/>
</dbReference>
<dbReference type="PRINTS" id="PR00315">
    <property type="entry name" value="ELONGATNFCT"/>
</dbReference>
<dbReference type="OrthoDB" id="2443343at2"/>
<evidence type="ECO:0000256" key="2">
    <source>
        <dbReference type="ARBA" id="ARBA00023134"/>
    </source>
</evidence>
<dbReference type="Gene3D" id="3.30.70.870">
    <property type="entry name" value="Elongation Factor G (Translational Gtpase), domain 3"/>
    <property type="match status" value="1"/>
</dbReference>
<evidence type="ECO:0000256" key="1">
    <source>
        <dbReference type="ARBA" id="ARBA00022741"/>
    </source>
</evidence>
<dbReference type="InterPro" id="IPR031157">
    <property type="entry name" value="G_TR_CS"/>
</dbReference>
<comment type="function">
    <text evidence="4">A 50S ribosomal subunit assembly protein with GTPase activity, required for 50S subunit assembly at low temperatures, may also play a role in translation. Binds GTP and analogs. Binds the 70S ribosome between the 30S and 50S subunits, in a similar position as ribosome-bound EF-G; it contacts a number of ribosomal proteins, both rRNAs and the A-site tRNA.</text>
</comment>
<dbReference type="GO" id="GO:1990904">
    <property type="term" value="C:ribonucleoprotein complex"/>
    <property type="evidence" value="ECO:0007669"/>
    <property type="project" value="TreeGrafter"/>
</dbReference>
<dbReference type="Gene3D" id="3.30.70.240">
    <property type="match status" value="1"/>
</dbReference>
<comment type="caution">
    <text evidence="6">The sequence shown here is derived from an EMBL/GenBank/DDBJ whole genome shotgun (WGS) entry which is preliminary data.</text>
</comment>
<keyword evidence="4" id="KW-0963">Cytoplasm</keyword>
<dbReference type="InterPro" id="IPR006298">
    <property type="entry name" value="BipA"/>
</dbReference>
<dbReference type="Pfam" id="PF21018">
    <property type="entry name" value="BipA_C"/>
    <property type="match status" value="1"/>
</dbReference>
<keyword evidence="4" id="KW-0378">Hydrolase</keyword>
<dbReference type="GO" id="GO:0003924">
    <property type="term" value="F:GTPase activity"/>
    <property type="evidence" value="ECO:0007669"/>
    <property type="project" value="UniProtKB-UniRule"/>
</dbReference>
<dbReference type="GO" id="GO:0019843">
    <property type="term" value="F:rRNA binding"/>
    <property type="evidence" value="ECO:0007669"/>
    <property type="project" value="UniProtKB-KW"/>
</dbReference>
<dbReference type="InterPro" id="IPR047043">
    <property type="entry name" value="BipA_III"/>
</dbReference>
<dbReference type="InterPro" id="IPR047042">
    <property type="entry name" value="BipA_II"/>
</dbReference>
<dbReference type="InterPro" id="IPR035647">
    <property type="entry name" value="EFG_III/V"/>
</dbReference>
<dbReference type="GO" id="GO:0000049">
    <property type="term" value="F:tRNA binding"/>
    <property type="evidence" value="ECO:0007669"/>
    <property type="project" value="UniProtKB-KW"/>
</dbReference>
<keyword evidence="4" id="KW-0820">tRNA-binding</keyword>
<organism evidence="6 7">
    <name type="scientific">Desulfuribacillus alkaliarsenatis</name>
    <dbReference type="NCBI Taxonomy" id="766136"/>
    <lineage>
        <taxon>Bacteria</taxon>
        <taxon>Bacillati</taxon>
        <taxon>Bacillota</taxon>
        <taxon>Desulfuribacillia</taxon>
        <taxon>Desulfuribacillales</taxon>
        <taxon>Desulfuribacillaceae</taxon>
        <taxon>Desulfuribacillus</taxon>
    </lineage>
</organism>
<dbReference type="FunFam" id="3.30.70.870:FF:000003">
    <property type="entry name" value="GTP-binding protein TypA"/>
    <property type="match status" value="1"/>
</dbReference>
<keyword evidence="2 4" id="KW-0342">GTP-binding</keyword>
<dbReference type="Gene3D" id="3.40.50.300">
    <property type="entry name" value="P-loop containing nucleotide triphosphate hydrolases"/>
    <property type="match status" value="1"/>
</dbReference>